<name>A0A3N3ZQ75_9MICC</name>
<keyword evidence="2" id="KW-1185">Reference proteome</keyword>
<reference evidence="1 2" key="1">
    <citation type="submission" date="2018-10" db="EMBL/GenBank/DDBJ databases">
        <title>Kocuria sp. M5W7-7, whole genome shotgun sequence.</title>
        <authorList>
            <person name="Tuo L."/>
        </authorList>
    </citation>
    <scope>NUCLEOTIDE SEQUENCE [LARGE SCALE GENOMIC DNA]</scope>
    <source>
        <strain evidence="1 2">M5W7-7</strain>
    </source>
</reference>
<sequence>MFFNLMHGIKNRLLGTRESTKGVVRMHKALNWLGATLTNIGCGLAGGILSQAKAHSHHL</sequence>
<gene>
    <name evidence="1" type="ORF">EDL96_07085</name>
</gene>
<protein>
    <submittedName>
        <fullName evidence="1">Uncharacterized protein</fullName>
    </submittedName>
</protein>
<organism evidence="1 2">
    <name type="scientific">Kocuria soli</name>
    <dbReference type="NCBI Taxonomy" id="2485125"/>
    <lineage>
        <taxon>Bacteria</taxon>
        <taxon>Bacillati</taxon>
        <taxon>Actinomycetota</taxon>
        <taxon>Actinomycetes</taxon>
        <taxon>Micrococcales</taxon>
        <taxon>Micrococcaceae</taxon>
        <taxon>Kocuria</taxon>
    </lineage>
</organism>
<evidence type="ECO:0000313" key="1">
    <source>
        <dbReference type="EMBL" id="ROZ63294.1"/>
    </source>
</evidence>
<comment type="caution">
    <text evidence="1">The sequence shown here is derived from an EMBL/GenBank/DDBJ whole genome shotgun (WGS) entry which is preliminary data.</text>
</comment>
<dbReference type="EMBL" id="RKMF01000007">
    <property type="protein sequence ID" value="ROZ63294.1"/>
    <property type="molecule type" value="Genomic_DNA"/>
</dbReference>
<accession>A0A3N3ZQ75</accession>
<dbReference type="Proteomes" id="UP000270616">
    <property type="component" value="Unassembled WGS sequence"/>
</dbReference>
<evidence type="ECO:0000313" key="2">
    <source>
        <dbReference type="Proteomes" id="UP000270616"/>
    </source>
</evidence>
<dbReference type="AlphaFoldDB" id="A0A3N3ZQ75"/>
<proteinExistence type="predicted"/>